<organism evidence="2 3">
    <name type="scientific">Burkholderia phage BcepF1</name>
    <dbReference type="NCBI Taxonomy" id="2886897"/>
    <lineage>
        <taxon>Viruses</taxon>
        <taxon>Duplodnaviria</taxon>
        <taxon>Heunggongvirae</taxon>
        <taxon>Uroviricota</taxon>
        <taxon>Caudoviricetes</taxon>
        <taxon>Lindbergviridae</taxon>
        <taxon>Bcepfunavirus</taxon>
        <taxon>Bcepfunavirus bcepF1</taxon>
    </lineage>
</organism>
<evidence type="ECO:0000256" key="1">
    <source>
        <dbReference type="SAM" id="Phobius"/>
    </source>
</evidence>
<keyword evidence="1" id="KW-0472">Membrane</keyword>
<sequence>MNVELLSAAYWAGVFTGFWTGAGLVLFGVVSIMYLEWGDKGKLK</sequence>
<dbReference type="RefSeq" id="YP_001039740.1">
    <property type="nucleotide sequence ID" value="NC_009015.1"/>
</dbReference>
<dbReference type="GeneID" id="4818325"/>
<dbReference type="Proteomes" id="UP000001793">
    <property type="component" value="Segment"/>
</dbReference>
<evidence type="ECO:0000313" key="2">
    <source>
        <dbReference type="EMBL" id="ABL96787.1"/>
    </source>
</evidence>
<keyword evidence="3" id="KW-1185">Reference proteome</keyword>
<feature type="transmembrane region" description="Helical" evidence="1">
    <location>
        <begin position="12"/>
        <end position="35"/>
    </location>
</feature>
<keyword evidence="1" id="KW-1133">Transmembrane helix</keyword>
<gene>
    <name evidence="2" type="ORF">BcepF1.056</name>
</gene>
<reference evidence="2 3" key="1">
    <citation type="submission" date="2006-12" db="EMBL/GenBank/DDBJ databases">
        <title>Genomic analysis of Burkholderia ambifaria phage BcepF1, a member of the Bcep781- like phage supergroup.</title>
        <authorList>
            <person name="Summer E.J."/>
            <person name="Robinson S."/>
            <person name="Haines C."/>
            <person name="Adams B."/>
            <person name="Daggett M."/>
            <person name="Landua J."/>
            <person name="Swanson S."/>
            <person name="Vorndam W."/>
            <person name="Morrison W."/>
            <person name="Nail K."/>
            <person name="Gonzalez C."/>
            <person name="Young R."/>
        </authorList>
    </citation>
    <scope>NUCLEOTIDE SEQUENCE [LARGE SCALE GENOMIC DNA]</scope>
</reference>
<dbReference type="KEGG" id="vg:4818325"/>
<protein>
    <submittedName>
        <fullName evidence="2">Membrane protein</fullName>
    </submittedName>
</protein>
<name>A1YZW0_9CAUD</name>
<accession>A1YZW0</accession>
<dbReference type="EMBL" id="EF153632">
    <property type="protein sequence ID" value="ABL96787.1"/>
    <property type="molecule type" value="Genomic_DNA"/>
</dbReference>
<proteinExistence type="predicted"/>
<evidence type="ECO:0000313" key="3">
    <source>
        <dbReference type="Proteomes" id="UP000001793"/>
    </source>
</evidence>
<keyword evidence="1" id="KW-0812">Transmembrane</keyword>